<reference evidence="1" key="1">
    <citation type="submission" date="2014-05" db="EMBL/GenBank/DDBJ databases">
        <authorList>
            <person name="Chronopoulou M."/>
        </authorList>
    </citation>
    <scope>NUCLEOTIDE SEQUENCE</scope>
    <source>
        <tissue evidence="1">Whole organism</tissue>
    </source>
</reference>
<accession>A0A0K2UZM8</accession>
<name>A0A0K2UZM8_LEPSM</name>
<organism evidence="1">
    <name type="scientific">Lepeophtheirus salmonis</name>
    <name type="common">Salmon louse</name>
    <name type="synonym">Caligus salmonis</name>
    <dbReference type="NCBI Taxonomy" id="72036"/>
    <lineage>
        <taxon>Eukaryota</taxon>
        <taxon>Metazoa</taxon>
        <taxon>Ecdysozoa</taxon>
        <taxon>Arthropoda</taxon>
        <taxon>Crustacea</taxon>
        <taxon>Multicrustacea</taxon>
        <taxon>Hexanauplia</taxon>
        <taxon>Copepoda</taxon>
        <taxon>Siphonostomatoida</taxon>
        <taxon>Caligidae</taxon>
        <taxon>Lepeophtheirus</taxon>
    </lineage>
</organism>
<dbReference type="AlphaFoldDB" id="A0A0K2UZM8"/>
<dbReference type="EMBL" id="HACA01026174">
    <property type="protein sequence ID" value="CDW43535.1"/>
    <property type="molecule type" value="Transcribed_RNA"/>
</dbReference>
<evidence type="ECO:0000313" key="1">
    <source>
        <dbReference type="EMBL" id="CDW43535.1"/>
    </source>
</evidence>
<protein>
    <submittedName>
        <fullName evidence="1">Uncharacterized protein</fullName>
    </submittedName>
</protein>
<proteinExistence type="predicted"/>
<sequence length="35" mass="3964">MSKISSTYTATNTFPFIVNRHGSSFVYSKPICFKC</sequence>